<organism evidence="2 3">
    <name type="scientific">Acanthamoeba polyphaga moumouvirus</name>
    <dbReference type="NCBI Taxonomy" id="1269028"/>
    <lineage>
        <taxon>Viruses</taxon>
        <taxon>Varidnaviria</taxon>
        <taxon>Bamfordvirae</taxon>
        <taxon>Nucleocytoviricota</taxon>
        <taxon>Megaviricetes</taxon>
        <taxon>Imitervirales</taxon>
        <taxon>Mimiviridae</taxon>
        <taxon>Megamimivirinae</taxon>
        <taxon>Moumouvirus</taxon>
    </lineage>
</organism>
<proteinExistence type="predicted"/>
<dbReference type="Proteomes" id="UP000201640">
    <property type="component" value="Segment"/>
</dbReference>
<evidence type="ECO:0000313" key="2">
    <source>
        <dbReference type="EMBL" id="AGC02443.1"/>
    </source>
</evidence>
<dbReference type="PROSITE" id="PS51750">
    <property type="entry name" value="BRO_N"/>
    <property type="match status" value="1"/>
</dbReference>
<sequence length="308" mass="36542">MWKNIRTKDNEKLCLKDVCEMIKISPDDLRLDFIKEEEKYYFGNKIYIDEVTAILLICYIGNNHSIKFYKKYVDEVKSVLFFDYLIIEHDYYEYDGNKFICFKIGDNIWFKAKDICNYLKYGNTRDVVARHVGNENKIIFDSLKKYLFSCNGVILLNNLLDSKTMFINNDGLAQLLLKADKPASIKLASDLGIKVHQKFTRKEINIVKELDIFCNMSRIKSKHQYTIKCDKDKYIIDYYLPEYKIAIEIDEFNHKDRNPEHEKQRQIAITKKLRCKFVRCNPDDKNFNITSLIGTINKHVIEQLLKKT</sequence>
<dbReference type="OrthoDB" id="5682at10239"/>
<keyword evidence="3" id="KW-1185">Reference proteome</keyword>
<protein>
    <submittedName>
        <fullName evidence="2">BRO-N domain containing protein</fullName>
    </submittedName>
</protein>
<feature type="domain" description="Bro-N" evidence="1">
    <location>
        <begin position="84"/>
        <end position="203"/>
    </location>
</feature>
<dbReference type="Pfam" id="PF02498">
    <property type="entry name" value="Bro-N"/>
    <property type="match status" value="1"/>
</dbReference>
<reference evidence="2 3" key="1">
    <citation type="journal article" date="2012" name="Genome Biol. Evol.">
        <title>Related Giant Viruses in Distant Locations and Different Habitats: Acanthamoeba polyphaga moumouvirus Represents a Third Lineage of the Mimiviridae That Is Close to the Megavirus Lineage.</title>
        <authorList>
            <person name="Yoosuf N."/>
            <person name="Yutin N."/>
            <person name="Colson P."/>
            <person name="Shabalina S.A."/>
            <person name="Pagnier I."/>
            <person name="Robert C."/>
            <person name="Azza S."/>
            <person name="Klose T."/>
            <person name="Wong J."/>
            <person name="Rossmann M.G."/>
            <person name="La Scola B."/>
            <person name="Raoult D."/>
            <person name="Koonin E.V."/>
        </authorList>
    </citation>
    <scope>NUCLEOTIDE SEQUENCE [LARGE SCALE GENOMIC DNA]</scope>
    <source>
        <strain evidence="2 3">M10A</strain>
    </source>
</reference>
<dbReference type="InterPro" id="IPR003497">
    <property type="entry name" value="BRO_N_domain"/>
</dbReference>
<dbReference type="EMBL" id="JX962719">
    <property type="protein sequence ID" value="AGC02443.1"/>
    <property type="molecule type" value="Genomic_DNA"/>
</dbReference>
<dbReference type="KEGG" id="vg:14446182"/>
<gene>
    <name evidence="2" type="ORF">Moumou_00928</name>
</gene>
<dbReference type="RefSeq" id="YP_007354879.1">
    <property type="nucleotide sequence ID" value="NC_020104.1"/>
</dbReference>
<name>L7RE78_9VIRU</name>
<evidence type="ECO:0000259" key="1">
    <source>
        <dbReference type="PROSITE" id="PS51750"/>
    </source>
</evidence>
<accession>L7RE78</accession>
<evidence type="ECO:0000313" key="3">
    <source>
        <dbReference type="Proteomes" id="UP000201640"/>
    </source>
</evidence>
<dbReference type="GeneID" id="14446182"/>